<dbReference type="AlphaFoldDB" id="A0A0H5QEY8"/>
<proteinExistence type="predicted"/>
<reference evidence="1" key="1">
    <citation type="submission" date="2015-04" db="EMBL/GenBank/DDBJ databases">
        <title>The genome sequence of the plant pathogenic Rhizarian Plasmodiophora brassicae reveals insights in its biotrophic life cycle and the origin of chitin synthesis.</title>
        <authorList>
            <person name="Schwelm A."/>
            <person name="Fogelqvist J."/>
            <person name="Knaust A."/>
            <person name="Julke S."/>
            <person name="Lilja T."/>
            <person name="Dhandapani V."/>
            <person name="Bonilla-Rosso G."/>
            <person name="Karlsson M."/>
            <person name="Shevchenko A."/>
            <person name="Choi S.R."/>
            <person name="Kim H.G."/>
            <person name="Park J.Y."/>
            <person name="Lim Y.P."/>
            <person name="Ludwig-Muller J."/>
            <person name="Dixelius C."/>
        </authorList>
    </citation>
    <scope>NUCLEOTIDE SEQUENCE</scope>
    <source>
        <tissue evidence="1">Potato root galls</tissue>
    </source>
</reference>
<organism evidence="1">
    <name type="scientific">Spongospora subterranea</name>
    <dbReference type="NCBI Taxonomy" id="70186"/>
    <lineage>
        <taxon>Eukaryota</taxon>
        <taxon>Sar</taxon>
        <taxon>Rhizaria</taxon>
        <taxon>Endomyxa</taxon>
        <taxon>Phytomyxea</taxon>
        <taxon>Plasmodiophorida</taxon>
        <taxon>Plasmodiophoridae</taxon>
        <taxon>Spongospora</taxon>
    </lineage>
</organism>
<feature type="non-terminal residue" evidence="1">
    <location>
        <position position="1"/>
    </location>
</feature>
<dbReference type="EMBL" id="HACM01000073">
    <property type="protein sequence ID" value="CRZ00515.1"/>
    <property type="molecule type" value="Transcribed_RNA"/>
</dbReference>
<name>A0A0H5QEY8_9EUKA</name>
<accession>A0A0H5QEY8</accession>
<feature type="non-terminal residue" evidence="1">
    <location>
        <position position="151"/>
    </location>
</feature>
<sequence>DRPAPYSSTVHVHGQTNQADVLRVNKRIQHGYPPLTPDRQIIHFFLDDVVHRLWDCLANVLTQFIFRALRQKNLVIKGPEPQPKAQPNCDRLSAAMIIRPYVLRSPTKTTQHMSSIPILHEGSVRKFKDVPARAIGPARPFTCISATRQLN</sequence>
<protein>
    <submittedName>
        <fullName evidence="1">Uncharacterized protein</fullName>
    </submittedName>
</protein>
<evidence type="ECO:0000313" key="1">
    <source>
        <dbReference type="EMBL" id="CRZ00515.1"/>
    </source>
</evidence>